<dbReference type="AlphaFoldDB" id="A0A1Q3BJM6"/>
<proteinExistence type="predicted"/>
<feature type="non-terminal residue" evidence="1">
    <location>
        <position position="210"/>
    </location>
</feature>
<dbReference type="Proteomes" id="UP000187406">
    <property type="component" value="Unassembled WGS sequence"/>
</dbReference>
<feature type="non-terminal residue" evidence="1">
    <location>
        <position position="1"/>
    </location>
</feature>
<keyword evidence="2" id="KW-1185">Reference proteome</keyword>
<comment type="caution">
    <text evidence="1">The sequence shown here is derived from an EMBL/GenBank/DDBJ whole genome shotgun (WGS) entry which is preliminary data.</text>
</comment>
<name>A0A1Q3BJM6_CEPFO</name>
<dbReference type="InParanoid" id="A0A1Q3BJM6"/>
<gene>
    <name evidence="1" type="ORF">CFOL_v3_11631</name>
</gene>
<evidence type="ECO:0000313" key="1">
    <source>
        <dbReference type="EMBL" id="GAV68128.1"/>
    </source>
</evidence>
<dbReference type="EMBL" id="BDDD01000610">
    <property type="protein sequence ID" value="GAV68128.1"/>
    <property type="molecule type" value="Genomic_DNA"/>
</dbReference>
<reference evidence="2" key="1">
    <citation type="submission" date="2016-04" db="EMBL/GenBank/DDBJ databases">
        <title>Cephalotus genome sequencing.</title>
        <authorList>
            <person name="Fukushima K."/>
            <person name="Hasebe M."/>
            <person name="Fang X."/>
        </authorList>
    </citation>
    <scope>NUCLEOTIDE SEQUENCE [LARGE SCALE GENOMIC DNA]</scope>
    <source>
        <strain evidence="2">cv. St1</strain>
    </source>
</reference>
<accession>A0A1Q3BJM6</accession>
<protein>
    <submittedName>
        <fullName evidence="1">Uncharacterized protein</fullName>
    </submittedName>
</protein>
<organism evidence="1 2">
    <name type="scientific">Cephalotus follicularis</name>
    <name type="common">Albany pitcher plant</name>
    <dbReference type="NCBI Taxonomy" id="3775"/>
    <lineage>
        <taxon>Eukaryota</taxon>
        <taxon>Viridiplantae</taxon>
        <taxon>Streptophyta</taxon>
        <taxon>Embryophyta</taxon>
        <taxon>Tracheophyta</taxon>
        <taxon>Spermatophyta</taxon>
        <taxon>Magnoliopsida</taxon>
        <taxon>eudicotyledons</taxon>
        <taxon>Gunneridae</taxon>
        <taxon>Pentapetalae</taxon>
        <taxon>rosids</taxon>
        <taxon>fabids</taxon>
        <taxon>Oxalidales</taxon>
        <taxon>Cephalotaceae</taxon>
        <taxon>Cephalotus</taxon>
    </lineage>
</organism>
<evidence type="ECO:0000313" key="2">
    <source>
        <dbReference type="Proteomes" id="UP000187406"/>
    </source>
</evidence>
<dbReference type="OrthoDB" id="2286242at2759"/>
<sequence length="210" mass="25215">LLQNKENFLMTLKEEIKYKSMEEKLQEKNLQEKIQNFKIILTKEICAEIPNAFWERKKHIVNLPYEQKKNLPYEPNFDEKNIPTRSREIQMNEELTNHCKKEIQDLINKITITPKERSITFADKFPDEVKDKKQLQTFLRSLNYVANFYKDLAKDSKHLFDRKESTIMVKNPNKSYLLNKKFLVRVYCKVAKYVLLKIVKNLASKHIFAR</sequence>